<reference evidence="1" key="2">
    <citation type="submission" date="2021-04" db="EMBL/GenBank/DDBJ databases">
        <authorList>
            <person name="Zhang T."/>
            <person name="Zhang Y."/>
            <person name="Lu D."/>
            <person name="Zuo D."/>
            <person name="Du Z."/>
        </authorList>
    </citation>
    <scope>NUCLEOTIDE SEQUENCE</scope>
    <source>
        <strain evidence="1">JR1</strain>
    </source>
</reference>
<organism evidence="1 2">
    <name type="scientific">Carboxylicivirga sediminis</name>
    <dbReference type="NCBI Taxonomy" id="2006564"/>
    <lineage>
        <taxon>Bacteria</taxon>
        <taxon>Pseudomonadati</taxon>
        <taxon>Bacteroidota</taxon>
        <taxon>Bacteroidia</taxon>
        <taxon>Marinilabiliales</taxon>
        <taxon>Marinilabiliaceae</taxon>
        <taxon>Carboxylicivirga</taxon>
    </lineage>
</organism>
<dbReference type="EMBL" id="JAGTAR010000002">
    <property type="protein sequence ID" value="MBR8534415.1"/>
    <property type="molecule type" value="Genomic_DNA"/>
</dbReference>
<dbReference type="SUPFAM" id="SSF117070">
    <property type="entry name" value="LEA14-like"/>
    <property type="match status" value="1"/>
</dbReference>
<dbReference type="RefSeq" id="WP_212188319.1">
    <property type="nucleotide sequence ID" value="NZ_JAGTAR010000002.1"/>
</dbReference>
<sequence>MQKLFVTSLAVAGLGYFGYQAFKDKFKNATKAFIKENFSVRLSGLKIHKLDFKGVDVRITLDLINLSSITAKAENIRAELFYMKNGSPSPLATTTFPSTVSIAPKDTTRIPDMRIVAPLKNLLYNYAMLSDTRAEYKVVLTATVNGQTFTINQNFSRYEPN</sequence>
<dbReference type="AlphaFoldDB" id="A0A941F286"/>
<accession>A0A941F286</accession>
<proteinExistence type="predicted"/>
<keyword evidence="2" id="KW-1185">Reference proteome</keyword>
<comment type="caution">
    <text evidence="1">The sequence shown here is derived from an EMBL/GenBank/DDBJ whole genome shotgun (WGS) entry which is preliminary data.</text>
</comment>
<evidence type="ECO:0000313" key="2">
    <source>
        <dbReference type="Proteomes" id="UP000679220"/>
    </source>
</evidence>
<dbReference type="Gene3D" id="2.60.40.1820">
    <property type="match status" value="1"/>
</dbReference>
<protein>
    <submittedName>
        <fullName evidence="1">Uncharacterized protein</fullName>
    </submittedName>
</protein>
<dbReference type="Proteomes" id="UP000679220">
    <property type="component" value="Unassembled WGS sequence"/>
</dbReference>
<evidence type="ECO:0000313" key="1">
    <source>
        <dbReference type="EMBL" id="MBR8534415.1"/>
    </source>
</evidence>
<name>A0A941F286_9BACT</name>
<reference evidence="1" key="1">
    <citation type="journal article" date="2018" name="Int. J. Syst. Evol. Microbiol.">
        <title>Carboxylicivirga sediminis sp. nov., isolated from coastal sediment.</title>
        <authorList>
            <person name="Wang F.Q."/>
            <person name="Ren L.H."/>
            <person name="Zou R.J."/>
            <person name="Sun Y.Z."/>
            <person name="Liu X.J."/>
            <person name="Jiang F."/>
            <person name="Liu L.J."/>
        </authorList>
    </citation>
    <scope>NUCLEOTIDE SEQUENCE</scope>
    <source>
        <strain evidence="1">JR1</strain>
    </source>
</reference>
<gene>
    <name evidence="1" type="ORF">KDU71_02500</name>
</gene>